<dbReference type="Gene3D" id="3.40.605.10">
    <property type="entry name" value="Aldehyde Dehydrogenase, Chain A, domain 1"/>
    <property type="match status" value="2"/>
</dbReference>
<proteinExistence type="predicted"/>
<sequence length="846" mass="94647">MKPVGSVAIVLRNLIFPMDHTPFRFTGAVFAKNREISNHGLTSEQFMKKATNEPILEYRKGSHERKELEKELKNMSQTPTNVPVRIGSKSITNELLRKQVMPSDHQTTIAKYSYANADQILEAVEVALEARIPWERKPLKERADILLHAADLAGGKYRMKLNAATMLGQGKNIVQAEIDSACELIDFFRFNSKFALDLEKYEPISTNISTNKLLYRGLEGFVAAISPFNFTAIGGNLPTAPALMGNVVLWKPSDTAVLSNYIIYELLEEAGIPPGVIAFLPSHGPDFGEMITTNPHLSAINFTGSVPTFKTIWRNDFVDLIDIVLTPSGALFGLSCFNASSHRTSIGECGGKNFHFVHPSANADVVAAGTARSAWEYSGQKCSACSRIYIPKSRSEEIFKKISDIHKKIKLGDVRDGSIFLSAVIDERSFDNIKGYIVLRLVSSFKDHTPYGLTGAIFSEDKDFLYHARDVLRDAVGNMYLNDKSTGSVVGQQPFGGARMSGKTGQMIKQEVLIMVLDGHLPLPSRKPVCPSLSGDTHPWINHVTMGYADGKDWTNVSFEVGRRQLREWRETSSRRSEEVVELWEHVVSRSPSLLGDELWMVYEQVCVAALDCARLDLAGECISALNRRFPRSNRVLRLQAMRHEAAEQFDTAMALYERLIENDPTNNSFRKRKVAVLLAQGLRLEAIRELNDYLKIFLNDSEAWLQLSELFLAEWDFAKAAHCLEECVLAAPLNTLYLRRLADIRYTQGGQENMELAKAYYEQAVKLNPSDLRALYGIVICTNYLTHHMKGSGSDKKRDTVVAGTSAVDKILARYEEVESIDMNPKISLVIDSVKQMKTQLITSK</sequence>
<dbReference type="FunFam" id="3.40.605.10:FF:000006">
    <property type="entry name" value="1-pyrroline-5-carboxylate dehydrogenase"/>
    <property type="match status" value="1"/>
</dbReference>
<dbReference type="PANTHER" id="PTHR42862:SF1">
    <property type="entry name" value="DELTA-1-PYRROLINE-5-CARBOXYLATE DEHYDROGENASE 2, ISOFORM A-RELATED"/>
    <property type="match status" value="1"/>
</dbReference>
<dbReference type="PANTHER" id="PTHR42862">
    <property type="entry name" value="DELTA-1-PYRROLINE-5-CARBOXYLATE DEHYDROGENASE 1, ISOFORM A-RELATED"/>
    <property type="match status" value="1"/>
</dbReference>
<dbReference type="InterPro" id="IPR016162">
    <property type="entry name" value="Ald_DH_N"/>
</dbReference>
<dbReference type="Gene3D" id="3.40.309.10">
    <property type="entry name" value="Aldehyde Dehydrogenase, Chain A, domain 2"/>
    <property type="match status" value="2"/>
</dbReference>
<name>A0AAN8FNI6_TRICO</name>
<dbReference type="SUPFAM" id="SSF53720">
    <property type="entry name" value="ALDH-like"/>
    <property type="match status" value="1"/>
</dbReference>
<dbReference type="GO" id="GO:0003842">
    <property type="term" value="F:L-glutamate gamma-semialdehyde dehydrogenase activity"/>
    <property type="evidence" value="ECO:0007669"/>
    <property type="project" value="TreeGrafter"/>
</dbReference>
<protein>
    <submittedName>
        <fullName evidence="5">1-pyrroline-5-carboxylate dehydrogenase</fullName>
    </submittedName>
</protein>
<dbReference type="AlphaFoldDB" id="A0AAN8FNI6"/>
<feature type="domain" description="EMC2 TPR-like" evidence="4">
    <location>
        <begin position="637"/>
        <end position="744"/>
    </location>
</feature>
<dbReference type="Pfam" id="PF13181">
    <property type="entry name" value="TPR_8"/>
    <property type="match status" value="1"/>
</dbReference>
<feature type="domain" description="Aldehyde dehydrogenase" evidence="3">
    <location>
        <begin position="100"/>
        <end position="437"/>
    </location>
</feature>
<dbReference type="InterPro" id="IPR016163">
    <property type="entry name" value="Ald_DH_C"/>
</dbReference>
<dbReference type="FunFam" id="3.40.309.10:FF:000095">
    <property type="entry name" value="ALdehyde deHydrogenase"/>
    <property type="match status" value="1"/>
</dbReference>
<evidence type="ECO:0000313" key="5">
    <source>
        <dbReference type="EMBL" id="KAK5967523.1"/>
    </source>
</evidence>
<feature type="domain" description="Aldehyde dehydrogenase" evidence="3">
    <location>
        <begin position="448"/>
        <end position="508"/>
    </location>
</feature>
<dbReference type="Gene3D" id="1.25.40.10">
    <property type="entry name" value="Tetratricopeptide repeat domain"/>
    <property type="match status" value="1"/>
</dbReference>
<evidence type="ECO:0000256" key="1">
    <source>
        <dbReference type="ARBA" id="ARBA00023002"/>
    </source>
</evidence>
<dbReference type="Proteomes" id="UP001331761">
    <property type="component" value="Unassembled WGS sequence"/>
</dbReference>
<dbReference type="InterPro" id="IPR055217">
    <property type="entry name" value="TPR_EMC2"/>
</dbReference>
<dbReference type="Pfam" id="PF00171">
    <property type="entry name" value="Aldedh"/>
    <property type="match status" value="2"/>
</dbReference>
<dbReference type="InterPro" id="IPR050485">
    <property type="entry name" value="Proline_metab_enzyme"/>
</dbReference>
<dbReference type="Pfam" id="PF22890">
    <property type="entry name" value="TPR_EMC2"/>
    <property type="match status" value="1"/>
</dbReference>
<organism evidence="5 6">
    <name type="scientific">Trichostrongylus colubriformis</name>
    <name type="common">Black scour worm</name>
    <dbReference type="NCBI Taxonomy" id="6319"/>
    <lineage>
        <taxon>Eukaryota</taxon>
        <taxon>Metazoa</taxon>
        <taxon>Ecdysozoa</taxon>
        <taxon>Nematoda</taxon>
        <taxon>Chromadorea</taxon>
        <taxon>Rhabditida</taxon>
        <taxon>Rhabditina</taxon>
        <taxon>Rhabditomorpha</taxon>
        <taxon>Strongyloidea</taxon>
        <taxon>Trichostrongylidae</taxon>
        <taxon>Trichostrongylus</taxon>
    </lineage>
</organism>
<comment type="caution">
    <text evidence="5">The sequence shown here is derived from an EMBL/GenBank/DDBJ whole genome shotgun (WGS) entry which is preliminary data.</text>
</comment>
<dbReference type="InterPro" id="IPR019734">
    <property type="entry name" value="TPR_rpt"/>
</dbReference>
<reference evidence="5 6" key="1">
    <citation type="submission" date="2019-10" db="EMBL/GenBank/DDBJ databases">
        <title>Assembly and Annotation for the nematode Trichostrongylus colubriformis.</title>
        <authorList>
            <person name="Martin J."/>
        </authorList>
    </citation>
    <scope>NUCLEOTIDE SEQUENCE [LARGE SCALE GENOMIC DNA]</scope>
    <source>
        <strain evidence="5">G859</strain>
        <tissue evidence="5">Whole worm</tissue>
    </source>
</reference>
<evidence type="ECO:0000256" key="2">
    <source>
        <dbReference type="ARBA" id="ARBA00023027"/>
    </source>
</evidence>
<accession>A0AAN8FNI6</accession>
<dbReference type="GO" id="GO:0005759">
    <property type="term" value="C:mitochondrial matrix"/>
    <property type="evidence" value="ECO:0007669"/>
    <property type="project" value="TreeGrafter"/>
</dbReference>
<keyword evidence="6" id="KW-1185">Reference proteome</keyword>
<dbReference type="EMBL" id="WIXE01022401">
    <property type="protein sequence ID" value="KAK5967523.1"/>
    <property type="molecule type" value="Genomic_DNA"/>
</dbReference>
<keyword evidence="1" id="KW-0560">Oxidoreductase</keyword>
<dbReference type="InterPro" id="IPR011990">
    <property type="entry name" value="TPR-like_helical_dom_sf"/>
</dbReference>
<evidence type="ECO:0000313" key="6">
    <source>
        <dbReference type="Proteomes" id="UP001331761"/>
    </source>
</evidence>
<dbReference type="GO" id="GO:0010133">
    <property type="term" value="P:L-proline catabolic process to L-glutamate"/>
    <property type="evidence" value="ECO:0007669"/>
    <property type="project" value="TreeGrafter"/>
</dbReference>
<dbReference type="InterPro" id="IPR015590">
    <property type="entry name" value="Aldehyde_DH_dom"/>
</dbReference>
<dbReference type="SUPFAM" id="SSF48452">
    <property type="entry name" value="TPR-like"/>
    <property type="match status" value="1"/>
</dbReference>
<keyword evidence="2" id="KW-0520">NAD</keyword>
<dbReference type="InterPro" id="IPR016161">
    <property type="entry name" value="Ald_DH/histidinol_DH"/>
</dbReference>
<evidence type="ECO:0000259" key="3">
    <source>
        <dbReference type="Pfam" id="PF00171"/>
    </source>
</evidence>
<evidence type="ECO:0000259" key="4">
    <source>
        <dbReference type="Pfam" id="PF22890"/>
    </source>
</evidence>
<gene>
    <name evidence="5" type="ORF">GCK32_001892</name>
</gene>
<dbReference type="FunFam" id="1.25.40.10:FF:000326">
    <property type="entry name" value="ER membrane protein complex subunit 2"/>
    <property type="match status" value="1"/>
</dbReference>